<dbReference type="InterPro" id="IPR005693">
    <property type="entry name" value="Mce"/>
</dbReference>
<feature type="domain" description="Mammalian cell entry C-terminal" evidence="3">
    <location>
        <begin position="115"/>
        <end position="286"/>
    </location>
</feature>
<comment type="caution">
    <text evidence="4">The sequence shown here is derived from an EMBL/GenBank/DDBJ whole genome shotgun (WGS) entry which is preliminary data.</text>
</comment>
<dbReference type="Pfam" id="PF02470">
    <property type="entry name" value="MlaD"/>
    <property type="match status" value="1"/>
</dbReference>
<dbReference type="EMBL" id="JBHSXX010000001">
    <property type="protein sequence ID" value="MFC6870791.1"/>
    <property type="molecule type" value="Genomic_DNA"/>
</dbReference>
<dbReference type="NCBIfam" id="TIGR00996">
    <property type="entry name" value="Mtu_fam_mce"/>
    <property type="match status" value="1"/>
</dbReference>
<dbReference type="InterPro" id="IPR024516">
    <property type="entry name" value="Mce_C"/>
</dbReference>
<proteinExistence type="predicted"/>
<evidence type="ECO:0000259" key="3">
    <source>
        <dbReference type="Pfam" id="PF11887"/>
    </source>
</evidence>
<dbReference type="PRINTS" id="PR01782">
    <property type="entry name" value="MCEVIRFACTOR"/>
</dbReference>
<keyword evidence="1" id="KW-1133">Transmembrane helix</keyword>
<feature type="transmembrane region" description="Helical" evidence="1">
    <location>
        <begin position="12"/>
        <end position="30"/>
    </location>
</feature>
<evidence type="ECO:0000313" key="5">
    <source>
        <dbReference type="Proteomes" id="UP001596337"/>
    </source>
</evidence>
<dbReference type="Pfam" id="PF11887">
    <property type="entry name" value="Mce4_CUP1"/>
    <property type="match status" value="1"/>
</dbReference>
<gene>
    <name evidence="4" type="ORF">ACFQGD_27040</name>
</gene>
<dbReference type="PANTHER" id="PTHR33371">
    <property type="entry name" value="INTERMEMBRANE PHOSPHOLIPID TRANSPORT SYSTEM BINDING PROTEIN MLAD-RELATED"/>
    <property type="match status" value="1"/>
</dbReference>
<dbReference type="RefSeq" id="WP_345393663.1">
    <property type="nucleotide sequence ID" value="NZ_BAABLA010000020.1"/>
</dbReference>
<name>A0ABW2C643_9PSEU</name>
<evidence type="ECO:0000313" key="4">
    <source>
        <dbReference type="EMBL" id="MFC6870791.1"/>
    </source>
</evidence>
<keyword evidence="5" id="KW-1185">Reference proteome</keyword>
<keyword evidence="1" id="KW-0472">Membrane</keyword>
<keyword evidence="1" id="KW-0812">Transmembrane</keyword>
<evidence type="ECO:0000256" key="1">
    <source>
        <dbReference type="SAM" id="Phobius"/>
    </source>
</evidence>
<dbReference type="InterPro" id="IPR052336">
    <property type="entry name" value="MlaD_Phospholipid_Transporter"/>
</dbReference>
<dbReference type="PANTHER" id="PTHR33371:SF18">
    <property type="entry name" value="MCE-FAMILY PROTEIN MCE3C"/>
    <property type="match status" value="1"/>
</dbReference>
<sequence length="332" mass="35846">MTSFRERNPVRMGLIGLVAMLLLGFLALNWERLPVVGGTVYQAEFAEAAGLKPDNEVRIGGVKVGTVTDVSLASDRVLVSFRVDDAWVGDKTTASIEIKTLLGQKTLALEPFGTEDLNPDEPIPLARTSSPYDVNDAFGELSRTLGAIDTDELAEAFGTLTETFDATTPENVKAAMSGLASLSKTISSRDEELAKLLGNTSEITTTLAEQRGNVDALLTDGRTLLSEINKRANAIGRLLDGTRSLARELDGVVRDNQRQLRPALQRLKHVATVLERNQDNLNESLRLAGPFYRLVGDAVSNGPWIDVYLCGLIIEAGDAPESCIPPKRTGGR</sequence>
<feature type="domain" description="Mce/MlaD" evidence="2">
    <location>
        <begin position="38"/>
        <end position="111"/>
    </location>
</feature>
<evidence type="ECO:0000259" key="2">
    <source>
        <dbReference type="Pfam" id="PF02470"/>
    </source>
</evidence>
<organism evidence="4 5">
    <name type="scientific">Haloechinothrix salitolerans</name>
    <dbReference type="NCBI Taxonomy" id="926830"/>
    <lineage>
        <taxon>Bacteria</taxon>
        <taxon>Bacillati</taxon>
        <taxon>Actinomycetota</taxon>
        <taxon>Actinomycetes</taxon>
        <taxon>Pseudonocardiales</taxon>
        <taxon>Pseudonocardiaceae</taxon>
        <taxon>Haloechinothrix</taxon>
    </lineage>
</organism>
<dbReference type="Proteomes" id="UP001596337">
    <property type="component" value="Unassembled WGS sequence"/>
</dbReference>
<accession>A0ABW2C643</accession>
<dbReference type="InterPro" id="IPR003399">
    <property type="entry name" value="Mce/MlaD"/>
</dbReference>
<protein>
    <submittedName>
        <fullName evidence="4">MCE family protein</fullName>
    </submittedName>
</protein>
<reference evidence="5" key="1">
    <citation type="journal article" date="2019" name="Int. J. Syst. Evol. Microbiol.">
        <title>The Global Catalogue of Microorganisms (GCM) 10K type strain sequencing project: providing services to taxonomists for standard genome sequencing and annotation.</title>
        <authorList>
            <consortium name="The Broad Institute Genomics Platform"/>
            <consortium name="The Broad Institute Genome Sequencing Center for Infectious Disease"/>
            <person name="Wu L."/>
            <person name="Ma J."/>
        </authorList>
    </citation>
    <scope>NUCLEOTIDE SEQUENCE [LARGE SCALE GENOMIC DNA]</scope>
    <source>
        <strain evidence="5">KCTC 32255</strain>
    </source>
</reference>